<evidence type="ECO:0000256" key="7">
    <source>
        <dbReference type="ARBA" id="ARBA00023136"/>
    </source>
</evidence>
<evidence type="ECO:0000313" key="9">
    <source>
        <dbReference type="EMBL" id="BEI90846.1"/>
    </source>
</evidence>
<dbReference type="Gene3D" id="1.50.40.10">
    <property type="entry name" value="Mitochondrial carrier domain"/>
    <property type="match status" value="1"/>
</dbReference>
<dbReference type="KEGG" id="ccac:CcaHIS019_0309160"/>
<evidence type="ECO:0000256" key="3">
    <source>
        <dbReference type="ARBA" id="ARBA00022448"/>
    </source>
</evidence>
<dbReference type="GO" id="GO:0016020">
    <property type="term" value="C:membrane"/>
    <property type="evidence" value="ECO:0007669"/>
    <property type="project" value="UniProtKB-SubCell"/>
</dbReference>
<name>A0AA48L171_9TREE</name>
<feature type="compositionally biased region" description="Pro residues" evidence="8">
    <location>
        <begin position="27"/>
        <end position="42"/>
    </location>
</feature>
<proteinExistence type="inferred from homology"/>
<feature type="region of interest" description="Disordered" evidence="8">
    <location>
        <begin position="26"/>
        <end position="47"/>
    </location>
</feature>
<evidence type="ECO:0000256" key="4">
    <source>
        <dbReference type="ARBA" id="ARBA00022692"/>
    </source>
</evidence>
<keyword evidence="4" id="KW-0812">Transmembrane</keyword>
<evidence type="ECO:0000256" key="2">
    <source>
        <dbReference type="ARBA" id="ARBA00006375"/>
    </source>
</evidence>
<evidence type="ECO:0008006" key="11">
    <source>
        <dbReference type="Google" id="ProtNLM"/>
    </source>
</evidence>
<dbReference type="Proteomes" id="UP001233271">
    <property type="component" value="Chromosome 3"/>
</dbReference>
<keyword evidence="7" id="KW-0472">Membrane</keyword>
<keyword evidence="3" id="KW-0813">Transport</keyword>
<protein>
    <recommendedName>
        <fullName evidence="11">Mitochondrial carrier</fullName>
    </recommendedName>
</protein>
<dbReference type="SUPFAM" id="SSF103506">
    <property type="entry name" value="Mitochondrial carrier"/>
    <property type="match status" value="1"/>
</dbReference>
<accession>A0AA48L171</accession>
<comment type="subcellular location">
    <subcellularLocation>
        <location evidence="1">Membrane</location>
    </subcellularLocation>
</comment>
<sequence length="466" mass="50483">MSSSARPQSVRGLYTPPAEEWVFLPPTVSPPANLSPPAPPQHLPSFAPEDDEVDLGLPGPVQLFGTQFLVTALGMPFEVGKTLLQIEYRPRRRFAPLETPQEAPREWGAEDDTLSNADEADHYFSDRIEAPTKSFVPPPPPKADASGYLADPSPTWLLKDDPEISRSNGVWGMIRRIRATPSEGLPALWKGQIVSTVHAVASTLLQPRVHNLVFSVFPSGTTGAIPLPLDFPLTALPHPAVPLALQVASHALTQFILSPLELVRTRLIAMPTSLPSTPNSLTILRQAIADEGGISGLYFASNVMLPALLELTLRPLLTMSIPLILERGLGMSADLAPISYSLAELGLNVAALLIILPIETVRRRLQLQSRAPGGGKHFRAVVTLRDRDYVGIVEAIWRIITEETAAPRKKRMTEREEGGWFSGVCQLYRGFGMAVTAHLTVFGLGLVSAGLGGTGPRGFDSGWKEI</sequence>
<keyword evidence="10" id="KW-1185">Reference proteome</keyword>
<evidence type="ECO:0000256" key="6">
    <source>
        <dbReference type="ARBA" id="ARBA00022989"/>
    </source>
</evidence>
<evidence type="ECO:0000256" key="8">
    <source>
        <dbReference type="SAM" id="MobiDB-lite"/>
    </source>
</evidence>
<gene>
    <name evidence="9" type="ORF">CcaverHIS019_0309160</name>
</gene>
<dbReference type="GeneID" id="85494716"/>
<dbReference type="AlphaFoldDB" id="A0AA48L171"/>
<comment type="similarity">
    <text evidence="2">Belongs to the mitochondrial carrier (TC 2.A.29) family.</text>
</comment>
<reference evidence="9" key="1">
    <citation type="journal article" date="2023" name="BMC Genomics">
        <title>Chromosome-level genome assemblies of Cutaneotrichosporon spp. (Trichosporonales, Basidiomycota) reveal imbalanced evolution between nucleotide sequences and chromosome synteny.</title>
        <authorList>
            <person name="Kobayashi Y."/>
            <person name="Kayamori A."/>
            <person name="Aoki K."/>
            <person name="Shiwa Y."/>
            <person name="Matsutani M."/>
            <person name="Fujita N."/>
            <person name="Sugita T."/>
            <person name="Iwasaki W."/>
            <person name="Tanaka N."/>
            <person name="Takashima M."/>
        </authorList>
    </citation>
    <scope>NUCLEOTIDE SEQUENCE</scope>
    <source>
        <strain evidence="9">HIS019</strain>
    </source>
</reference>
<dbReference type="InterPro" id="IPR050391">
    <property type="entry name" value="Mito_Metabolite_Transporter"/>
</dbReference>
<feature type="region of interest" description="Disordered" evidence="8">
    <location>
        <begin position="95"/>
        <end position="116"/>
    </location>
</feature>
<dbReference type="InterPro" id="IPR023395">
    <property type="entry name" value="MCP_dom_sf"/>
</dbReference>
<dbReference type="PANTHER" id="PTHR45618">
    <property type="entry name" value="MITOCHONDRIAL DICARBOXYLATE CARRIER-RELATED"/>
    <property type="match status" value="1"/>
</dbReference>
<keyword evidence="5" id="KW-0677">Repeat</keyword>
<evidence type="ECO:0000313" key="10">
    <source>
        <dbReference type="Proteomes" id="UP001233271"/>
    </source>
</evidence>
<evidence type="ECO:0000256" key="1">
    <source>
        <dbReference type="ARBA" id="ARBA00004370"/>
    </source>
</evidence>
<organism evidence="9 10">
    <name type="scientific">Cutaneotrichosporon cavernicola</name>
    <dbReference type="NCBI Taxonomy" id="279322"/>
    <lineage>
        <taxon>Eukaryota</taxon>
        <taxon>Fungi</taxon>
        <taxon>Dikarya</taxon>
        <taxon>Basidiomycota</taxon>
        <taxon>Agaricomycotina</taxon>
        <taxon>Tremellomycetes</taxon>
        <taxon>Trichosporonales</taxon>
        <taxon>Trichosporonaceae</taxon>
        <taxon>Cutaneotrichosporon</taxon>
    </lineage>
</organism>
<keyword evidence="6" id="KW-1133">Transmembrane helix</keyword>
<evidence type="ECO:0000256" key="5">
    <source>
        <dbReference type="ARBA" id="ARBA00022737"/>
    </source>
</evidence>
<dbReference type="EMBL" id="AP028214">
    <property type="protein sequence ID" value="BEI90846.1"/>
    <property type="molecule type" value="Genomic_DNA"/>
</dbReference>
<dbReference type="RefSeq" id="XP_060456111.1">
    <property type="nucleotide sequence ID" value="XM_060599415.1"/>
</dbReference>